<gene>
    <name evidence="3" type="ORF">WAB15_36420</name>
</gene>
<keyword evidence="3" id="KW-0378">Hydrolase</keyword>
<organism evidence="3 4">
    <name type="scientific">Streptomyces sirii</name>
    <dbReference type="NCBI Taxonomy" id="3127701"/>
    <lineage>
        <taxon>Bacteria</taxon>
        <taxon>Bacillati</taxon>
        <taxon>Actinomycetota</taxon>
        <taxon>Actinomycetes</taxon>
        <taxon>Kitasatosporales</taxon>
        <taxon>Streptomycetaceae</taxon>
        <taxon>Streptomyces</taxon>
    </lineage>
</organism>
<evidence type="ECO:0000313" key="3">
    <source>
        <dbReference type="EMBL" id="WXK81059.1"/>
    </source>
</evidence>
<dbReference type="PANTHER" id="PTHR35333:SF3">
    <property type="entry name" value="BETA-LACTAMASE-TYPE TRANSPEPTIDASE FOLD CONTAINING PROTEIN"/>
    <property type="match status" value="1"/>
</dbReference>
<sequence>MADRSLSRVVCTSAKAGLADRLTKDIRAAVADTGAKSHTSVALYDRTTGTQCTYDADRQYDSASVVKTIVLGTLLRQAQDENRELTSTQRALATKMITKSDNDATTALWKQLGLGRIKAFLRLAGMKHTAPDEKGYWGLTQVNATDQLTLMKLFTSNNAVLNKHSRAIALDLMSRVISSQRWGVSAGAPSGATVHLKNGWLQRTSSGWRVHSVGAFTGEGHDYGLAVLTADHGSMPTSVKAIESIARKVHADLNGGSTHSHSVARSQNVPTTSDGSLVPVHGQ</sequence>
<evidence type="ECO:0000313" key="4">
    <source>
        <dbReference type="Proteomes" id="UP001626628"/>
    </source>
</evidence>
<keyword evidence="4" id="KW-1185">Reference proteome</keyword>
<dbReference type="InterPro" id="IPR012338">
    <property type="entry name" value="Beta-lactam/transpept-like"/>
</dbReference>
<feature type="compositionally biased region" description="Polar residues" evidence="1">
    <location>
        <begin position="255"/>
        <end position="275"/>
    </location>
</feature>
<dbReference type="EMBL" id="CP147982">
    <property type="protein sequence ID" value="WXK81059.1"/>
    <property type="molecule type" value="Genomic_DNA"/>
</dbReference>
<dbReference type="GO" id="GO:0016787">
    <property type="term" value="F:hydrolase activity"/>
    <property type="evidence" value="ECO:0007669"/>
    <property type="project" value="UniProtKB-KW"/>
</dbReference>
<protein>
    <submittedName>
        <fullName evidence="3">Serine hydrolase</fullName>
    </submittedName>
</protein>
<dbReference type="InterPro" id="IPR000871">
    <property type="entry name" value="Beta-lactam_class-A"/>
</dbReference>
<feature type="domain" description="Beta-lactamase class A catalytic" evidence="2">
    <location>
        <begin position="90"/>
        <end position="229"/>
    </location>
</feature>
<dbReference type="InterPro" id="IPR045155">
    <property type="entry name" value="Beta-lactam_cat"/>
</dbReference>
<name>A0ABZ2QWZ0_9ACTN</name>
<dbReference type="Pfam" id="PF13354">
    <property type="entry name" value="Beta-lactamase2"/>
    <property type="match status" value="1"/>
</dbReference>
<feature type="region of interest" description="Disordered" evidence="1">
    <location>
        <begin position="253"/>
        <end position="283"/>
    </location>
</feature>
<dbReference type="Proteomes" id="UP001626628">
    <property type="component" value="Chromosome"/>
</dbReference>
<proteinExistence type="predicted"/>
<dbReference type="RefSeq" id="WP_407288916.1">
    <property type="nucleotide sequence ID" value="NZ_CP147982.1"/>
</dbReference>
<reference evidence="3 4" key="1">
    <citation type="submission" date="2024-03" db="EMBL/GenBank/DDBJ databases">
        <title>The complete genome of Streptomyces sirii sp.nov.</title>
        <authorList>
            <person name="Zakalyukina Y.V."/>
            <person name="Belik A.R."/>
            <person name="Biryukov M.V."/>
            <person name="Baturina O.A."/>
            <person name="Kabilov M.R."/>
        </authorList>
    </citation>
    <scope>NUCLEOTIDE SEQUENCE [LARGE SCALE GENOMIC DNA]</scope>
    <source>
        <strain evidence="3 4">BP-8</strain>
    </source>
</reference>
<dbReference type="Gene3D" id="3.40.710.10">
    <property type="entry name" value="DD-peptidase/beta-lactamase superfamily"/>
    <property type="match status" value="1"/>
</dbReference>
<evidence type="ECO:0000256" key="1">
    <source>
        <dbReference type="SAM" id="MobiDB-lite"/>
    </source>
</evidence>
<evidence type="ECO:0000259" key="2">
    <source>
        <dbReference type="Pfam" id="PF13354"/>
    </source>
</evidence>
<dbReference type="SUPFAM" id="SSF56601">
    <property type="entry name" value="beta-lactamase/transpeptidase-like"/>
    <property type="match status" value="1"/>
</dbReference>
<dbReference type="PANTHER" id="PTHR35333">
    <property type="entry name" value="BETA-LACTAMASE"/>
    <property type="match status" value="1"/>
</dbReference>
<accession>A0ABZ2QWZ0</accession>